<dbReference type="Proteomes" id="UP001201812">
    <property type="component" value="Unassembled WGS sequence"/>
</dbReference>
<keyword evidence="5" id="KW-1185">Reference proteome</keyword>
<dbReference type="GO" id="GO:0003697">
    <property type="term" value="F:single-stranded DNA binding"/>
    <property type="evidence" value="ECO:0007669"/>
    <property type="project" value="InterPro"/>
</dbReference>
<organism evidence="4 5">
    <name type="scientific">Ditylenchus destructor</name>
    <dbReference type="NCBI Taxonomy" id="166010"/>
    <lineage>
        <taxon>Eukaryota</taxon>
        <taxon>Metazoa</taxon>
        <taxon>Ecdysozoa</taxon>
        <taxon>Nematoda</taxon>
        <taxon>Chromadorea</taxon>
        <taxon>Rhabditida</taxon>
        <taxon>Tylenchina</taxon>
        <taxon>Tylenchomorpha</taxon>
        <taxon>Sphaerularioidea</taxon>
        <taxon>Anguinidae</taxon>
        <taxon>Anguininae</taxon>
        <taxon>Ditylenchus</taxon>
    </lineage>
</organism>
<dbReference type="AlphaFoldDB" id="A0AAD4NJT6"/>
<dbReference type="Pfam" id="PF10263">
    <property type="entry name" value="SprT-like"/>
    <property type="match status" value="1"/>
</dbReference>
<evidence type="ECO:0000313" key="5">
    <source>
        <dbReference type="Proteomes" id="UP001201812"/>
    </source>
</evidence>
<sequence>MASSNDPRMLNLVDPSYELLDPTPDIRAQFVLFNEQFFYGALGACTVEWSKKMTSCAGVCHFSTRTGLCAIRLSEPLLKLRPRSDLIETLLHEMIHAFLFVTAVDKRLWQDRDGHGPEFVAHMNRINTIAGTNITVCHSFHAEVAVYKQHWWRCTGPCKDRAPFYGWVKRAMNRAPGKSDSWWTQHQATCSGNFVKVKEPENFSTKAKQKSKGVVDAETLKTTPKINSIFPGIGHALDDVTNTPSTSRKIITDSKTNANPKLHKTNALFPGLGHRLDAAEDGIQKPLIKKTSPFGSKKMKTTVNTPKRRNVIPKLATPRIDSIFRDAGENNWLICYWAIQVETSFSPYQQIASSELNRLGPAMIGLIWLSLFGRMKREGRDERQTERAPHTSYK</sequence>
<evidence type="ECO:0000256" key="2">
    <source>
        <dbReference type="ARBA" id="ARBA00023242"/>
    </source>
</evidence>
<dbReference type="InterPro" id="IPR006640">
    <property type="entry name" value="SprT-like_domain"/>
</dbReference>
<accession>A0AAD4NJT6</accession>
<dbReference type="GO" id="GO:0005634">
    <property type="term" value="C:nucleus"/>
    <property type="evidence" value="ECO:0007669"/>
    <property type="project" value="UniProtKB-SubCell"/>
</dbReference>
<dbReference type="GO" id="GO:0004222">
    <property type="term" value="F:metalloendopeptidase activity"/>
    <property type="evidence" value="ECO:0007669"/>
    <property type="project" value="InterPro"/>
</dbReference>
<dbReference type="EMBL" id="JAKKPZ010000001">
    <property type="protein sequence ID" value="KAI1727869.1"/>
    <property type="molecule type" value="Genomic_DNA"/>
</dbReference>
<dbReference type="InterPro" id="IPR055220">
    <property type="entry name" value="SPRTN_ZBD"/>
</dbReference>
<dbReference type="GO" id="GO:0006974">
    <property type="term" value="P:DNA damage response"/>
    <property type="evidence" value="ECO:0007669"/>
    <property type="project" value="InterPro"/>
</dbReference>
<reference evidence="4" key="1">
    <citation type="submission" date="2022-01" db="EMBL/GenBank/DDBJ databases">
        <title>Genome Sequence Resource for Two Populations of Ditylenchus destructor, the Migratory Endoparasitic Phytonematode.</title>
        <authorList>
            <person name="Zhang H."/>
            <person name="Lin R."/>
            <person name="Xie B."/>
        </authorList>
    </citation>
    <scope>NUCLEOTIDE SEQUENCE</scope>
    <source>
        <strain evidence="4">BazhouSP</strain>
    </source>
</reference>
<dbReference type="PANTHER" id="PTHR21220">
    <property type="entry name" value="DNA-DEPENDENT METALLOPROTEASE SPRTN"/>
    <property type="match status" value="1"/>
</dbReference>
<evidence type="ECO:0000313" key="4">
    <source>
        <dbReference type="EMBL" id="KAI1727869.1"/>
    </source>
</evidence>
<proteinExistence type="predicted"/>
<comment type="subcellular location">
    <subcellularLocation>
        <location evidence="1">Nucleus</location>
    </subcellularLocation>
</comment>
<gene>
    <name evidence="4" type="ORF">DdX_00007</name>
</gene>
<comment type="caution">
    <text evidence="4">The sequence shown here is derived from an EMBL/GenBank/DDBJ whole genome shotgun (WGS) entry which is preliminary data.</text>
</comment>
<keyword evidence="2" id="KW-0539">Nucleus</keyword>
<dbReference type="InterPro" id="IPR044245">
    <property type="entry name" value="Spartan"/>
</dbReference>
<dbReference type="Pfam" id="PF22934">
    <property type="entry name" value="SPRTN_ZBD"/>
    <property type="match status" value="1"/>
</dbReference>
<dbReference type="GO" id="GO:0031593">
    <property type="term" value="F:polyubiquitin modification-dependent protein binding"/>
    <property type="evidence" value="ECO:0007669"/>
    <property type="project" value="TreeGrafter"/>
</dbReference>
<dbReference type="PANTHER" id="PTHR21220:SF0">
    <property type="entry name" value="DNA-DEPENDENT METALLOPROTEASE SPRTN"/>
    <property type="match status" value="1"/>
</dbReference>
<feature type="domain" description="SprT-like" evidence="3">
    <location>
        <begin position="24"/>
        <end position="197"/>
    </location>
</feature>
<protein>
    <submittedName>
        <fullName evidence="4">SprT-like family domain-containing protein</fullName>
    </submittedName>
</protein>
<evidence type="ECO:0000259" key="3">
    <source>
        <dbReference type="SMART" id="SM00731"/>
    </source>
</evidence>
<name>A0AAD4NJT6_9BILA</name>
<dbReference type="SMART" id="SM00731">
    <property type="entry name" value="SprT"/>
    <property type="match status" value="1"/>
</dbReference>
<evidence type="ECO:0000256" key="1">
    <source>
        <dbReference type="ARBA" id="ARBA00004123"/>
    </source>
</evidence>